<protein>
    <submittedName>
        <fullName evidence="1">Uncharacterized protein</fullName>
    </submittedName>
</protein>
<gene>
    <name evidence="1" type="ORF">LSP00402_LOCUS4520</name>
</gene>
<dbReference type="AlphaFoldDB" id="A0A7S2TJE2"/>
<organism evidence="1">
    <name type="scientific">Lotharella oceanica</name>
    <dbReference type="NCBI Taxonomy" id="641309"/>
    <lineage>
        <taxon>Eukaryota</taxon>
        <taxon>Sar</taxon>
        <taxon>Rhizaria</taxon>
        <taxon>Cercozoa</taxon>
        <taxon>Chlorarachniophyceae</taxon>
        <taxon>Lotharella</taxon>
    </lineage>
</organism>
<reference evidence="1" key="1">
    <citation type="submission" date="2021-01" db="EMBL/GenBank/DDBJ databases">
        <authorList>
            <person name="Corre E."/>
            <person name="Pelletier E."/>
            <person name="Niang G."/>
            <person name="Scheremetjew M."/>
            <person name="Finn R."/>
            <person name="Kale V."/>
            <person name="Holt S."/>
            <person name="Cochrane G."/>
            <person name="Meng A."/>
            <person name="Brown T."/>
            <person name="Cohen L."/>
        </authorList>
    </citation>
    <scope>NUCLEOTIDE SEQUENCE</scope>
    <source>
        <strain evidence="1">CCMP622</strain>
    </source>
</reference>
<evidence type="ECO:0000313" key="1">
    <source>
        <dbReference type="EMBL" id="CAD9753070.1"/>
    </source>
</evidence>
<name>A0A7S2TJE2_9EUKA</name>
<accession>A0A7S2TJE2</accession>
<sequence length="140" mass="15954">MLRMSSDEKYLNRDIERMFRERVDVLNVITPNRVAPMRAVFRILAKGFTERVRFRILTVQEALQLQLDLHCLRRLVPSLLDGAEGSGVEMLMEEAVTLTSDRVRETFDVKNRVKSALAEYVYDAHLKSGTSGSSNLLAVP</sequence>
<dbReference type="EMBL" id="HBHP01007299">
    <property type="protein sequence ID" value="CAD9753070.1"/>
    <property type="molecule type" value="Transcribed_RNA"/>
</dbReference>
<proteinExistence type="predicted"/>